<dbReference type="Pfam" id="PF00512">
    <property type="entry name" value="HisKA"/>
    <property type="match status" value="1"/>
</dbReference>
<dbReference type="Gene3D" id="1.10.287.130">
    <property type="match status" value="1"/>
</dbReference>
<dbReference type="InterPro" id="IPR035965">
    <property type="entry name" value="PAS-like_dom_sf"/>
</dbReference>
<dbReference type="Proteomes" id="UP000198615">
    <property type="component" value="Unassembled WGS sequence"/>
</dbReference>
<evidence type="ECO:0000256" key="6">
    <source>
        <dbReference type="ARBA" id="ARBA00022777"/>
    </source>
</evidence>
<dbReference type="PROSITE" id="PS50112">
    <property type="entry name" value="PAS"/>
    <property type="match status" value="1"/>
</dbReference>
<keyword evidence="10" id="KW-0812">Transmembrane</keyword>
<evidence type="ECO:0000313" key="15">
    <source>
        <dbReference type="Proteomes" id="UP000198615"/>
    </source>
</evidence>
<keyword evidence="8" id="KW-0902">Two-component regulatory system</keyword>
<dbReference type="InterPro" id="IPR036097">
    <property type="entry name" value="HisK_dim/P_sf"/>
</dbReference>
<name>A0A8G2BNM9_9PROT</name>
<dbReference type="SMART" id="SM00448">
    <property type="entry name" value="REC"/>
    <property type="match status" value="1"/>
</dbReference>
<evidence type="ECO:0000259" key="11">
    <source>
        <dbReference type="PROSITE" id="PS50109"/>
    </source>
</evidence>
<dbReference type="InterPro" id="IPR001789">
    <property type="entry name" value="Sig_transdc_resp-reg_receiver"/>
</dbReference>
<evidence type="ECO:0000256" key="8">
    <source>
        <dbReference type="ARBA" id="ARBA00023012"/>
    </source>
</evidence>
<feature type="domain" description="PAS" evidence="13">
    <location>
        <begin position="225"/>
        <end position="278"/>
    </location>
</feature>
<evidence type="ECO:0000259" key="13">
    <source>
        <dbReference type="PROSITE" id="PS50112"/>
    </source>
</evidence>
<evidence type="ECO:0000256" key="3">
    <source>
        <dbReference type="ARBA" id="ARBA00022553"/>
    </source>
</evidence>
<dbReference type="Gene3D" id="3.40.50.2300">
    <property type="match status" value="1"/>
</dbReference>
<comment type="caution">
    <text evidence="14">The sequence shown here is derived from an EMBL/GenBank/DDBJ whole genome shotgun (WGS) entry which is preliminary data.</text>
</comment>
<evidence type="ECO:0000256" key="5">
    <source>
        <dbReference type="ARBA" id="ARBA00022741"/>
    </source>
</evidence>
<dbReference type="InterPro" id="IPR000014">
    <property type="entry name" value="PAS"/>
</dbReference>
<dbReference type="InterPro" id="IPR003594">
    <property type="entry name" value="HATPase_dom"/>
</dbReference>
<evidence type="ECO:0000256" key="9">
    <source>
        <dbReference type="PROSITE-ProRule" id="PRU00169"/>
    </source>
</evidence>
<dbReference type="CDD" id="cd00130">
    <property type="entry name" value="PAS"/>
    <property type="match status" value="1"/>
</dbReference>
<evidence type="ECO:0000256" key="4">
    <source>
        <dbReference type="ARBA" id="ARBA00022679"/>
    </source>
</evidence>
<accession>A0A8G2BNM9</accession>
<feature type="transmembrane region" description="Helical" evidence="10">
    <location>
        <begin position="190"/>
        <end position="213"/>
    </location>
</feature>
<evidence type="ECO:0000256" key="10">
    <source>
        <dbReference type="SAM" id="Phobius"/>
    </source>
</evidence>
<dbReference type="Pfam" id="PF02518">
    <property type="entry name" value="HATPase_c"/>
    <property type="match status" value="1"/>
</dbReference>
<dbReference type="PROSITE" id="PS50109">
    <property type="entry name" value="HIS_KIN"/>
    <property type="match status" value="1"/>
</dbReference>
<comment type="catalytic activity">
    <reaction evidence="1">
        <text>ATP + protein L-histidine = ADP + protein N-phospho-L-histidine.</text>
        <dbReference type="EC" id="2.7.13.3"/>
    </reaction>
</comment>
<dbReference type="PRINTS" id="PR00344">
    <property type="entry name" value="BCTRLSENSOR"/>
</dbReference>
<dbReference type="Gene3D" id="3.30.565.10">
    <property type="entry name" value="Histidine kinase-like ATPase, C-terminal domain"/>
    <property type="match status" value="1"/>
</dbReference>
<dbReference type="SMART" id="SM00091">
    <property type="entry name" value="PAS"/>
    <property type="match status" value="1"/>
</dbReference>
<dbReference type="SUPFAM" id="SSF47384">
    <property type="entry name" value="Homodimeric domain of signal transducing histidine kinase"/>
    <property type="match status" value="1"/>
</dbReference>
<sequence length="731" mass="78814">MQKRARKTLNCRIVGVFAATVLICLAVGVYGQRISYLQEKQHAQVDAVIDLHENVMVPLNALSRNIGFGGLIHNFKNYVLRGDLVYADAADANARVALGELDRLDAILQQPEAQRAIDLVRGMVRQYQEKLGLAVAMHGAQARVEDLDATVRFDDRAALEGLDILYELTKQRISPHIASAKHFSHELESLLGASVLVFIVLIAGAVALCFMLIGQYRLTIRLAEAHQEVNALISAAPDVVIYVGADGKIRYANDRAFELLGYEASELLGQSIETLVPEAARGEHVAHRKDYMRSPRSGPMTEARDLIARAKDGSSVPVSIGLSTHFHEGERIVIAAIRDVSVERAMTTARETLLQGQLHQADKLRTVGTLAGGIAHDFNNILTPIMGYSDLLLATLPDESLEREDVKVIKRAAGRAREIVAQLLAFSRPGDDLRSIVSVSASIAETSALVRPTIPPNVTLTVSGIGDGPMVEANAGRLQQVLVNLIRNAVDALGARGGSIAVRYLLDEAPAGDRTAGGMARQVRIEIEDNGPGMTPEVTSQVFDPFFTTKPVGQGSGLGLSVAYGIVTSWNGRLKVRSEHEKGTVFTILLPVSTETPEAASPEAALPGGGCVLVVDDDPDVLSVTGRMLAQLGYEPVLMSRVNEALEYLDTETEEPIAALSDHSMPGRPASDLQAAVARRWPGVPFITISGFDLSGLENMAQNSIVLRKPITMVELSSAIARARMRQSETN</sequence>
<keyword evidence="10" id="KW-1133">Transmembrane helix</keyword>
<dbReference type="SMART" id="SM00387">
    <property type="entry name" value="HATPase_c"/>
    <property type="match status" value="1"/>
</dbReference>
<dbReference type="SUPFAM" id="SSF55874">
    <property type="entry name" value="ATPase domain of HSP90 chaperone/DNA topoisomerase II/histidine kinase"/>
    <property type="match status" value="1"/>
</dbReference>
<organism evidence="14 15">
    <name type="scientific">Thalassobaculum litoreum DSM 18839</name>
    <dbReference type="NCBI Taxonomy" id="1123362"/>
    <lineage>
        <taxon>Bacteria</taxon>
        <taxon>Pseudomonadati</taxon>
        <taxon>Pseudomonadota</taxon>
        <taxon>Alphaproteobacteria</taxon>
        <taxon>Rhodospirillales</taxon>
        <taxon>Thalassobaculaceae</taxon>
        <taxon>Thalassobaculum</taxon>
    </lineage>
</organism>
<dbReference type="Pfam" id="PF00989">
    <property type="entry name" value="PAS"/>
    <property type="match status" value="1"/>
</dbReference>
<keyword evidence="5" id="KW-0547">Nucleotide-binding</keyword>
<proteinExistence type="predicted"/>
<dbReference type="PROSITE" id="PS50110">
    <property type="entry name" value="RESPONSE_REGULATORY"/>
    <property type="match status" value="1"/>
</dbReference>
<evidence type="ECO:0000259" key="12">
    <source>
        <dbReference type="PROSITE" id="PS50110"/>
    </source>
</evidence>
<dbReference type="SUPFAM" id="SSF52172">
    <property type="entry name" value="CheY-like"/>
    <property type="match status" value="1"/>
</dbReference>
<dbReference type="InterPro" id="IPR003661">
    <property type="entry name" value="HisK_dim/P_dom"/>
</dbReference>
<keyword evidence="3 9" id="KW-0597">Phosphoprotein</keyword>
<dbReference type="GO" id="GO:0005524">
    <property type="term" value="F:ATP binding"/>
    <property type="evidence" value="ECO:0007669"/>
    <property type="project" value="UniProtKB-KW"/>
</dbReference>
<keyword evidence="6" id="KW-0418">Kinase</keyword>
<keyword evidence="7" id="KW-0067">ATP-binding</keyword>
<dbReference type="InterPro" id="IPR005467">
    <property type="entry name" value="His_kinase_dom"/>
</dbReference>
<protein>
    <recommendedName>
        <fullName evidence="2">histidine kinase</fullName>
        <ecNumber evidence="2">2.7.13.3</ecNumber>
    </recommendedName>
</protein>
<keyword evidence="15" id="KW-1185">Reference proteome</keyword>
<evidence type="ECO:0000256" key="1">
    <source>
        <dbReference type="ARBA" id="ARBA00000085"/>
    </source>
</evidence>
<evidence type="ECO:0000313" key="14">
    <source>
        <dbReference type="EMBL" id="SDG59704.1"/>
    </source>
</evidence>
<feature type="modified residue" description="4-aspartylphosphate" evidence="9">
    <location>
        <position position="662"/>
    </location>
</feature>
<dbReference type="InterPro" id="IPR011006">
    <property type="entry name" value="CheY-like_superfamily"/>
</dbReference>
<dbReference type="CDD" id="cd00082">
    <property type="entry name" value="HisKA"/>
    <property type="match status" value="1"/>
</dbReference>
<evidence type="ECO:0000256" key="2">
    <source>
        <dbReference type="ARBA" id="ARBA00012438"/>
    </source>
</evidence>
<reference evidence="14 15" key="1">
    <citation type="submission" date="2016-10" db="EMBL/GenBank/DDBJ databases">
        <authorList>
            <person name="Varghese N."/>
            <person name="Submissions S."/>
        </authorList>
    </citation>
    <scope>NUCLEOTIDE SEQUENCE [LARGE SCALE GENOMIC DNA]</scope>
    <source>
        <strain evidence="14 15">DSM 18839</strain>
    </source>
</reference>
<dbReference type="EMBL" id="FNBW01000030">
    <property type="protein sequence ID" value="SDG59704.1"/>
    <property type="molecule type" value="Genomic_DNA"/>
</dbReference>
<dbReference type="GO" id="GO:0000155">
    <property type="term" value="F:phosphorelay sensor kinase activity"/>
    <property type="evidence" value="ECO:0007669"/>
    <property type="project" value="InterPro"/>
</dbReference>
<dbReference type="PANTHER" id="PTHR43065">
    <property type="entry name" value="SENSOR HISTIDINE KINASE"/>
    <property type="match status" value="1"/>
</dbReference>
<dbReference type="AlphaFoldDB" id="A0A8G2BNM9"/>
<dbReference type="PANTHER" id="PTHR43065:SF46">
    <property type="entry name" value="C4-DICARBOXYLATE TRANSPORT SENSOR PROTEIN DCTB"/>
    <property type="match status" value="1"/>
</dbReference>
<gene>
    <name evidence="14" type="ORF">SAMN05660686_04973</name>
</gene>
<dbReference type="GO" id="GO:0006355">
    <property type="term" value="P:regulation of DNA-templated transcription"/>
    <property type="evidence" value="ECO:0007669"/>
    <property type="project" value="InterPro"/>
</dbReference>
<feature type="domain" description="Response regulatory" evidence="12">
    <location>
        <begin position="611"/>
        <end position="724"/>
    </location>
</feature>
<dbReference type="InterPro" id="IPR004358">
    <property type="entry name" value="Sig_transdc_His_kin-like_C"/>
</dbReference>
<dbReference type="NCBIfam" id="TIGR00229">
    <property type="entry name" value="sensory_box"/>
    <property type="match status" value="1"/>
</dbReference>
<dbReference type="EC" id="2.7.13.3" evidence="2"/>
<dbReference type="RefSeq" id="WP_175474386.1">
    <property type="nucleotide sequence ID" value="NZ_FNBW01000030.1"/>
</dbReference>
<keyword evidence="10" id="KW-0472">Membrane</keyword>
<dbReference type="SMART" id="SM00388">
    <property type="entry name" value="HisKA"/>
    <property type="match status" value="1"/>
</dbReference>
<dbReference type="SUPFAM" id="SSF55785">
    <property type="entry name" value="PYP-like sensor domain (PAS domain)"/>
    <property type="match status" value="1"/>
</dbReference>
<feature type="domain" description="Histidine kinase" evidence="11">
    <location>
        <begin position="373"/>
        <end position="594"/>
    </location>
</feature>
<keyword evidence="4" id="KW-0808">Transferase</keyword>
<evidence type="ECO:0000256" key="7">
    <source>
        <dbReference type="ARBA" id="ARBA00022840"/>
    </source>
</evidence>
<dbReference type="Gene3D" id="3.30.450.20">
    <property type="entry name" value="PAS domain"/>
    <property type="match status" value="1"/>
</dbReference>
<dbReference type="InterPro" id="IPR036890">
    <property type="entry name" value="HATPase_C_sf"/>
</dbReference>
<dbReference type="InterPro" id="IPR013767">
    <property type="entry name" value="PAS_fold"/>
</dbReference>